<dbReference type="SUPFAM" id="SSF53720">
    <property type="entry name" value="ALDH-like"/>
    <property type="match status" value="1"/>
</dbReference>
<dbReference type="InterPro" id="IPR015590">
    <property type="entry name" value="Aldehyde_DH_dom"/>
</dbReference>
<dbReference type="InterPro" id="IPR016160">
    <property type="entry name" value="Ald_DH_CS_CYS"/>
</dbReference>
<dbReference type="Pfam" id="PF00171">
    <property type="entry name" value="Aldedh"/>
    <property type="match status" value="1"/>
</dbReference>
<dbReference type="EC" id="1.2.1.3" evidence="3"/>
<accession>A0ABR4D4K6</accession>
<comment type="caution">
    <text evidence="6">The sequence shown here is derived from an EMBL/GenBank/DDBJ whole genome shotgun (WGS) entry which is preliminary data.</text>
</comment>
<dbReference type="InterPro" id="IPR044086">
    <property type="entry name" value="LUC3-like"/>
</dbReference>
<feature type="domain" description="Aldehyde dehydrogenase" evidence="5">
    <location>
        <begin position="19"/>
        <end position="470"/>
    </location>
</feature>
<comment type="similarity">
    <text evidence="1">Belongs to the aldehyde dehydrogenase family.</text>
</comment>
<organism evidence="6 7">
    <name type="scientific">Remersonia thermophila</name>
    <dbReference type="NCBI Taxonomy" id="72144"/>
    <lineage>
        <taxon>Eukaryota</taxon>
        <taxon>Fungi</taxon>
        <taxon>Dikarya</taxon>
        <taxon>Ascomycota</taxon>
        <taxon>Pezizomycotina</taxon>
        <taxon>Sordariomycetes</taxon>
        <taxon>Sordariomycetidae</taxon>
        <taxon>Sordariales</taxon>
        <taxon>Sordariales incertae sedis</taxon>
        <taxon>Remersonia</taxon>
    </lineage>
</organism>
<evidence type="ECO:0000313" key="7">
    <source>
        <dbReference type="Proteomes" id="UP001600064"/>
    </source>
</evidence>
<keyword evidence="7" id="KW-1185">Reference proteome</keyword>
<reference evidence="6 7" key="1">
    <citation type="journal article" date="2024" name="Commun. Biol.">
        <title>Comparative genomic analysis of thermophilic fungi reveals convergent evolutionary adaptations and gene losses.</title>
        <authorList>
            <person name="Steindorff A.S."/>
            <person name="Aguilar-Pontes M.V."/>
            <person name="Robinson A.J."/>
            <person name="Andreopoulos B."/>
            <person name="LaButti K."/>
            <person name="Kuo A."/>
            <person name="Mondo S."/>
            <person name="Riley R."/>
            <person name="Otillar R."/>
            <person name="Haridas S."/>
            <person name="Lipzen A."/>
            <person name="Grimwood J."/>
            <person name="Schmutz J."/>
            <person name="Clum A."/>
            <person name="Reid I.D."/>
            <person name="Moisan M.C."/>
            <person name="Butler G."/>
            <person name="Nguyen T.T.M."/>
            <person name="Dewar K."/>
            <person name="Conant G."/>
            <person name="Drula E."/>
            <person name="Henrissat B."/>
            <person name="Hansel C."/>
            <person name="Singer S."/>
            <person name="Hutchinson M.I."/>
            <person name="de Vries R.P."/>
            <person name="Natvig D.O."/>
            <person name="Powell A.J."/>
            <person name="Tsang A."/>
            <person name="Grigoriev I.V."/>
        </authorList>
    </citation>
    <scope>NUCLEOTIDE SEQUENCE [LARGE SCALE GENOMIC DNA]</scope>
    <source>
        <strain evidence="6 7">ATCC 22073</strain>
    </source>
</reference>
<evidence type="ECO:0000256" key="3">
    <source>
        <dbReference type="ARBA" id="ARBA00024226"/>
    </source>
</evidence>
<dbReference type="PANTHER" id="PTHR11699">
    <property type="entry name" value="ALDEHYDE DEHYDROGENASE-RELATED"/>
    <property type="match status" value="1"/>
</dbReference>
<dbReference type="Gene3D" id="3.40.605.10">
    <property type="entry name" value="Aldehyde Dehydrogenase, Chain A, domain 1"/>
    <property type="match status" value="1"/>
</dbReference>
<keyword evidence="2" id="KW-0560">Oxidoreductase</keyword>
<protein>
    <recommendedName>
        <fullName evidence="3">aldehyde dehydrogenase (NAD(+))</fullName>
        <ecNumber evidence="3">1.2.1.3</ecNumber>
    </recommendedName>
</protein>
<dbReference type="InterPro" id="IPR016161">
    <property type="entry name" value="Ald_DH/histidinol_DH"/>
</dbReference>
<dbReference type="EMBL" id="JAZGUE010000006">
    <property type="protein sequence ID" value="KAL2265291.1"/>
    <property type="molecule type" value="Genomic_DNA"/>
</dbReference>
<dbReference type="InterPro" id="IPR016163">
    <property type="entry name" value="Ald_DH_C"/>
</dbReference>
<dbReference type="CDD" id="cd07106">
    <property type="entry name" value="ALDH_AldA-AAD23400"/>
    <property type="match status" value="1"/>
</dbReference>
<dbReference type="InterPro" id="IPR016162">
    <property type="entry name" value="Ald_DH_N"/>
</dbReference>
<dbReference type="Gene3D" id="3.40.309.10">
    <property type="entry name" value="Aldehyde Dehydrogenase, Chain A, domain 2"/>
    <property type="match status" value="1"/>
</dbReference>
<dbReference type="GeneID" id="98127741"/>
<evidence type="ECO:0000256" key="2">
    <source>
        <dbReference type="ARBA" id="ARBA00023002"/>
    </source>
</evidence>
<dbReference type="PROSITE" id="PS00070">
    <property type="entry name" value="ALDEHYDE_DEHYDR_CYS"/>
    <property type="match status" value="1"/>
</dbReference>
<evidence type="ECO:0000256" key="1">
    <source>
        <dbReference type="ARBA" id="ARBA00009986"/>
    </source>
</evidence>
<sequence>MADVQFFNIINDELRGSAATERVIDPRTEEPLWPWPVATTQDFEDAVAAAQRAFDGGWARSSVAERQEKLKQLAEVLRAHSDELATILMRESGKSRILAGIDVAGAIDQCLYYARPESALQDEVQSDDERGRVVATHVPLGVVAAICPWNFPLILANMKVVSALVTGNCVIVKPSPFTPYAVTKWIELSRGIFPPGVLQVVNGGADIGAAMTEHPGIAKITFTGTIATGKRVMAACARTLKKVTLELAGNDACVVCEDADLDRAVPAVASGGFFNAGQVCVASKRIYVHEKIYDAFLARLAREVQDRYAIQDDPYAPSVFGPLDNKLQYETVKRLIEDCKAKGYEVVTGGETQAVRPKGFWLPPTIVAKPPEDSPLVQEEQFGPILPVLSWSDEDDVIRRANLANAGLGASVYSSDLERAEHIARRLEAGSVWINHPERPNYAAFFGGIKDSGFGGEMGRQGLLSYSYTKCLHYPPKAAAA</sequence>
<comment type="catalytic activity">
    <reaction evidence="4">
        <text>an aldehyde + NAD(+) + H2O = a carboxylate + NADH + 2 H(+)</text>
        <dbReference type="Rhea" id="RHEA:16185"/>
        <dbReference type="ChEBI" id="CHEBI:15377"/>
        <dbReference type="ChEBI" id="CHEBI:15378"/>
        <dbReference type="ChEBI" id="CHEBI:17478"/>
        <dbReference type="ChEBI" id="CHEBI:29067"/>
        <dbReference type="ChEBI" id="CHEBI:57540"/>
        <dbReference type="ChEBI" id="CHEBI:57945"/>
        <dbReference type="EC" id="1.2.1.3"/>
    </reaction>
</comment>
<proteinExistence type="inferred from homology"/>
<dbReference type="RefSeq" id="XP_070864018.1">
    <property type="nucleotide sequence ID" value="XM_071013097.1"/>
</dbReference>
<evidence type="ECO:0000313" key="6">
    <source>
        <dbReference type="EMBL" id="KAL2265291.1"/>
    </source>
</evidence>
<evidence type="ECO:0000256" key="4">
    <source>
        <dbReference type="ARBA" id="ARBA00049194"/>
    </source>
</evidence>
<gene>
    <name evidence="6" type="ORF">VTJ83DRAFT_6391</name>
</gene>
<dbReference type="Proteomes" id="UP001600064">
    <property type="component" value="Unassembled WGS sequence"/>
</dbReference>
<evidence type="ECO:0000259" key="5">
    <source>
        <dbReference type="Pfam" id="PF00171"/>
    </source>
</evidence>
<name>A0ABR4D4K6_9PEZI</name>